<accession>A0A2U1E4P1</accession>
<sequence>MNEKIRRIDTYDDERFDREVLNEHGCYIVQNKYPVEIKITSSYEAIIKGNKEFYDDVIEEFRFYSKHITTFYDKDGNVVRCFDRIEIFKIEIDRIQPLQFFVDENKLNAVKTFVRKKEDVIIPLDIYDGEYVCLDGHTRLFLAYKLGFSHVYGYITDGFEGEEFFVEETKKRGIKKAKDMALVSHDEYEIKWHAFCDDYYKNKI</sequence>
<dbReference type="EMBL" id="QEKV01000003">
    <property type="protein sequence ID" value="PVY94907.1"/>
    <property type="molecule type" value="Genomic_DNA"/>
</dbReference>
<dbReference type="AlphaFoldDB" id="A0A2U1E4P1"/>
<dbReference type="InterPro" id="IPR036086">
    <property type="entry name" value="ParB/Sulfiredoxin_sf"/>
</dbReference>
<name>A0A2U1E4P1_9FIRM</name>
<dbReference type="SUPFAM" id="SSF110849">
    <property type="entry name" value="ParB/Sulfiredoxin"/>
    <property type="match status" value="1"/>
</dbReference>
<organism evidence="1 2">
    <name type="scientific">Ezakiella coagulans</name>
    <dbReference type="NCBI Taxonomy" id="46507"/>
    <lineage>
        <taxon>Bacteria</taxon>
        <taxon>Bacillati</taxon>
        <taxon>Bacillota</taxon>
        <taxon>Tissierellia</taxon>
        <taxon>Ezakiella</taxon>
    </lineage>
</organism>
<dbReference type="RefSeq" id="WP_116479909.1">
    <property type="nucleotide sequence ID" value="NZ_QEKV01000003.1"/>
</dbReference>
<dbReference type="Proteomes" id="UP000245793">
    <property type="component" value="Unassembled WGS sequence"/>
</dbReference>
<proteinExistence type="predicted"/>
<evidence type="ECO:0000313" key="1">
    <source>
        <dbReference type="EMBL" id="PVY94907.1"/>
    </source>
</evidence>
<evidence type="ECO:0000313" key="2">
    <source>
        <dbReference type="Proteomes" id="UP000245793"/>
    </source>
</evidence>
<reference evidence="1 2" key="1">
    <citation type="submission" date="2018-04" db="EMBL/GenBank/DDBJ databases">
        <title>Genomic Encyclopedia of Type Strains, Phase IV (KMG-IV): sequencing the most valuable type-strain genomes for metagenomic binning, comparative biology and taxonomic classification.</title>
        <authorList>
            <person name="Goeker M."/>
        </authorList>
    </citation>
    <scope>NUCLEOTIDE SEQUENCE [LARGE SCALE GENOMIC DNA]</scope>
    <source>
        <strain evidence="1 2">DSM 20705</strain>
    </source>
</reference>
<comment type="caution">
    <text evidence="1">The sequence shown here is derived from an EMBL/GenBank/DDBJ whole genome shotgun (WGS) entry which is preliminary data.</text>
</comment>
<gene>
    <name evidence="1" type="ORF">C7381_103146</name>
</gene>
<evidence type="ECO:0008006" key="3">
    <source>
        <dbReference type="Google" id="ProtNLM"/>
    </source>
</evidence>
<keyword evidence="2" id="KW-1185">Reference proteome</keyword>
<protein>
    <recommendedName>
        <fullName evidence="3">ParB-like nuclease family protein</fullName>
    </recommendedName>
</protein>
<dbReference type="Gene3D" id="3.90.1530.10">
    <property type="entry name" value="Conserved hypothetical protein from pyrococcus furiosus pfu- 392566-001, ParB domain"/>
    <property type="match status" value="1"/>
</dbReference>